<keyword evidence="6 10" id="KW-0479">Metal-binding</keyword>
<comment type="cofactor">
    <cofactor evidence="1 10 11">
        <name>heme</name>
        <dbReference type="ChEBI" id="CHEBI:30413"/>
    </cofactor>
</comment>
<dbReference type="PROSITE" id="PS51257">
    <property type="entry name" value="PROKAR_LIPOPROTEIN"/>
    <property type="match status" value="1"/>
</dbReference>
<dbReference type="GO" id="GO:0005829">
    <property type="term" value="C:cytosol"/>
    <property type="evidence" value="ECO:0007669"/>
    <property type="project" value="TreeGrafter"/>
</dbReference>
<feature type="signal peptide" evidence="12">
    <location>
        <begin position="1"/>
        <end position="23"/>
    </location>
</feature>
<feature type="chain" id="PRO_5020918638" description="Catalase" evidence="12">
    <location>
        <begin position="24"/>
        <end position="726"/>
    </location>
</feature>
<evidence type="ECO:0000256" key="11">
    <source>
        <dbReference type="PIRSR" id="PIRSR038927-2"/>
    </source>
</evidence>
<evidence type="ECO:0000256" key="2">
    <source>
        <dbReference type="ARBA" id="ARBA00005329"/>
    </source>
</evidence>
<dbReference type="Gene3D" id="1.20.1370.20">
    <property type="match status" value="1"/>
</dbReference>
<dbReference type="Pfam" id="PF06628">
    <property type="entry name" value="Catalase-rel"/>
    <property type="match status" value="1"/>
</dbReference>
<dbReference type="PIRSF" id="PIRSF038927">
    <property type="entry name" value="Catalase_clade2"/>
    <property type="match status" value="1"/>
</dbReference>
<comment type="function">
    <text evidence="10">Occurs in almost all aerobically respiring organisms and serves to protect cells from the toxic effects of hydrogen peroxide.</text>
</comment>
<keyword evidence="7 10" id="KW-0560">Oxidoreductase</keyword>
<evidence type="ECO:0000256" key="7">
    <source>
        <dbReference type="ARBA" id="ARBA00023002"/>
    </source>
</evidence>
<dbReference type="PANTHER" id="PTHR42821">
    <property type="entry name" value="CATALASE"/>
    <property type="match status" value="1"/>
</dbReference>
<dbReference type="GO" id="GO:0042744">
    <property type="term" value="P:hydrogen peroxide catabolic process"/>
    <property type="evidence" value="ECO:0007669"/>
    <property type="project" value="UniProtKB-UniRule"/>
</dbReference>
<dbReference type="Proteomes" id="UP000290540">
    <property type="component" value="Unassembled WGS sequence"/>
</dbReference>
<reference evidence="14 15" key="1">
    <citation type="submission" date="2016-12" db="EMBL/GenBank/DDBJ databases">
        <title>Draft genome sequence of Fusarium oxysporum causing rot on Narcissus.</title>
        <authorList>
            <person name="Armitage A.D."/>
            <person name="Taylor A."/>
            <person name="Clarkson J.P."/>
            <person name="Harrison R.J."/>
            <person name="Jackson A.C."/>
        </authorList>
    </citation>
    <scope>NUCLEOTIDE SEQUENCE [LARGE SCALE GENOMIC DNA]</scope>
    <source>
        <strain evidence="14 15">N139</strain>
    </source>
</reference>
<evidence type="ECO:0000313" key="14">
    <source>
        <dbReference type="EMBL" id="RYC79591.1"/>
    </source>
</evidence>
<dbReference type="GO" id="GO:0020037">
    <property type="term" value="F:heme binding"/>
    <property type="evidence" value="ECO:0007669"/>
    <property type="project" value="UniProtKB-UniRule"/>
</dbReference>
<dbReference type="SUPFAM" id="SSF56634">
    <property type="entry name" value="Heme-dependent catalase-like"/>
    <property type="match status" value="1"/>
</dbReference>
<evidence type="ECO:0000256" key="1">
    <source>
        <dbReference type="ARBA" id="ARBA00001971"/>
    </source>
</evidence>
<keyword evidence="4 10" id="KW-0575">Peroxidase</keyword>
<evidence type="ECO:0000256" key="12">
    <source>
        <dbReference type="SAM" id="SignalP"/>
    </source>
</evidence>
<dbReference type="InterPro" id="IPR041399">
    <property type="entry name" value="Catalase_large_C"/>
</dbReference>
<evidence type="ECO:0000256" key="8">
    <source>
        <dbReference type="ARBA" id="ARBA00023004"/>
    </source>
</evidence>
<comment type="similarity">
    <text evidence="2 10">Belongs to the catalase family.</text>
</comment>
<dbReference type="InterPro" id="IPR024708">
    <property type="entry name" value="Catalase_AS"/>
</dbReference>
<feature type="binding site" description="axial binding residue" evidence="11">
    <location>
        <position position="393"/>
    </location>
    <ligand>
        <name>heme</name>
        <dbReference type="ChEBI" id="CHEBI:30413"/>
    </ligand>
    <ligandPart>
        <name>Fe</name>
        <dbReference type="ChEBI" id="CHEBI:18248"/>
    </ligandPart>
</feature>
<dbReference type="PRINTS" id="PR00067">
    <property type="entry name" value="CATALASE"/>
</dbReference>
<protein>
    <recommendedName>
        <fullName evidence="3 10">Catalase</fullName>
        <ecNumber evidence="3 10">1.11.1.6</ecNumber>
    </recommendedName>
</protein>
<organism evidence="14 15">
    <name type="scientific">Fusarium oxysporum f. sp. narcissi</name>
    <dbReference type="NCBI Taxonomy" id="451672"/>
    <lineage>
        <taxon>Eukaryota</taxon>
        <taxon>Fungi</taxon>
        <taxon>Dikarya</taxon>
        <taxon>Ascomycota</taxon>
        <taxon>Pezizomycotina</taxon>
        <taxon>Sordariomycetes</taxon>
        <taxon>Hypocreomycetidae</taxon>
        <taxon>Hypocreales</taxon>
        <taxon>Nectriaceae</taxon>
        <taxon>Fusarium</taxon>
        <taxon>Fusarium oxysporum species complex</taxon>
    </lineage>
</organism>
<keyword evidence="5 10" id="KW-0349">Heme</keyword>
<evidence type="ECO:0000313" key="15">
    <source>
        <dbReference type="Proteomes" id="UP000290540"/>
    </source>
</evidence>
<dbReference type="Gene3D" id="2.40.180.10">
    <property type="entry name" value="Catalase core domain"/>
    <property type="match status" value="1"/>
</dbReference>
<dbReference type="InterPro" id="IPR011614">
    <property type="entry name" value="Catalase_core"/>
</dbReference>
<dbReference type="Gene3D" id="3.40.50.880">
    <property type="match status" value="1"/>
</dbReference>
<dbReference type="PROSITE" id="PS00438">
    <property type="entry name" value="CATALASE_2"/>
    <property type="match status" value="1"/>
</dbReference>
<dbReference type="InterPro" id="IPR010582">
    <property type="entry name" value="Catalase_immune_responsive"/>
</dbReference>
<dbReference type="GO" id="GO:0006979">
    <property type="term" value="P:response to oxidative stress"/>
    <property type="evidence" value="ECO:0007669"/>
    <property type="project" value="InterPro"/>
</dbReference>
<dbReference type="Pfam" id="PF18011">
    <property type="entry name" value="Catalase_C"/>
    <property type="match status" value="1"/>
</dbReference>
<dbReference type="InterPro" id="IPR024712">
    <property type="entry name" value="Catalase_clade2"/>
</dbReference>
<accession>A0A4Q2UYN8</accession>
<dbReference type="InterPro" id="IPR029062">
    <property type="entry name" value="Class_I_gatase-like"/>
</dbReference>
<dbReference type="InterPro" id="IPR018028">
    <property type="entry name" value="Catalase"/>
</dbReference>
<gene>
    <name evidence="14" type="ORF">BFJ63_vAg17525</name>
</gene>
<dbReference type="EMBL" id="MQTW01000585">
    <property type="protein sequence ID" value="RYC79591.1"/>
    <property type="molecule type" value="Genomic_DNA"/>
</dbReference>
<evidence type="ECO:0000256" key="9">
    <source>
        <dbReference type="ARBA" id="ARBA00023324"/>
    </source>
</evidence>
<dbReference type="EC" id="1.11.1.6" evidence="3 10"/>
<keyword evidence="12" id="KW-0732">Signal</keyword>
<comment type="caution">
    <text evidence="14">The sequence shown here is derived from an EMBL/GenBank/DDBJ whole genome shotgun (WGS) entry which is preliminary data.</text>
</comment>
<feature type="domain" description="Catalase core" evidence="13">
    <location>
        <begin position="60"/>
        <end position="448"/>
    </location>
</feature>
<keyword evidence="9 10" id="KW-0376">Hydrogen peroxide</keyword>
<evidence type="ECO:0000256" key="4">
    <source>
        <dbReference type="ARBA" id="ARBA00022559"/>
    </source>
</evidence>
<dbReference type="InterPro" id="IPR043156">
    <property type="entry name" value="Catalase_clade2_helical"/>
</dbReference>
<dbReference type="PANTHER" id="PTHR42821:SF3">
    <property type="entry name" value="CATALASE B"/>
    <property type="match status" value="1"/>
</dbReference>
<dbReference type="InterPro" id="IPR020835">
    <property type="entry name" value="Catalase_sf"/>
</dbReference>
<comment type="catalytic activity">
    <reaction evidence="10">
        <text>2 H2O2 = O2 + 2 H2O</text>
        <dbReference type="Rhea" id="RHEA:20309"/>
        <dbReference type="ChEBI" id="CHEBI:15377"/>
        <dbReference type="ChEBI" id="CHEBI:15379"/>
        <dbReference type="ChEBI" id="CHEBI:16240"/>
        <dbReference type="EC" id="1.11.1.6"/>
    </reaction>
</comment>
<dbReference type="Pfam" id="PF00199">
    <property type="entry name" value="Catalase"/>
    <property type="match status" value="1"/>
</dbReference>
<dbReference type="GO" id="GO:0004096">
    <property type="term" value="F:catalase activity"/>
    <property type="evidence" value="ECO:0007669"/>
    <property type="project" value="UniProtKB-UniRule"/>
</dbReference>
<name>A0A4Q2UYN8_FUSOX</name>
<dbReference type="GO" id="GO:0046872">
    <property type="term" value="F:metal ion binding"/>
    <property type="evidence" value="ECO:0007669"/>
    <property type="project" value="UniProtKB-KW"/>
</dbReference>
<sequence>MRSLIPAALFLKSALAAAGGGSGCPFLGGELRSRQAAGTPQGNQKFISQFVVEDTNTYMTSDWGAGIDESISEKAGIRGPTALEDVILRQKLQHFDHERIPERVVHARGAGVYGSFTSYADWSNITAASFLSAAGKVTPTFVRFSTVIGERGSTDTARDVHGFATRFYTDEGNYDIVGINVPVFFINDGILFPDLIHALKPQPNNAIPQAATAHDTAYDFFSQTPSSLNLVMLAMAGYGIPRSYRHMDGWGVHTFRFVTDDGSSKLVRYTWRSMQGKASYLWEEAQVAGGKNSDTHRQDLYDAIEAGIYPEWELGIQIVDEDDQLAYGFDLLDDTKILPPEMVPITWLGKMTLNQNPLNYFAETEQVSFLPSNVVRGIDFSNDPVLQARLYSYMDTQLNRFNGPNFNQAPTNRPRNGIPHNNNRDGYAQGYIHANIAAYKPNTLGGNFPMEANQTTGDGFFTAPIRTVHGMLTRTVSSTFNNFYRQPNMVWSSLTAPEQQILVNALRFETSHLTSDIVKQNFITQLNYISHDLAVRVAQVLEGVTVPPKVTTYYTNFTTSLVPIFSNPLPTIRGLNVGILASIYDKASMTQAAELARQFTSLGVFANVVAETLITGVNYTYSAADASFFDGIIVAQGAESIFSANSSSPLYPLHRPAQIIHSGFNWGKPIAAIGSAVSVLTSNGISTLRAGVYTSSSLSTIVSEFKQGLLTFKFLDRFPLDPPVTN</sequence>
<dbReference type="CDD" id="cd03132">
    <property type="entry name" value="GATase1_catalase"/>
    <property type="match status" value="1"/>
</dbReference>
<dbReference type="PROSITE" id="PS51402">
    <property type="entry name" value="CATALASE_3"/>
    <property type="match status" value="1"/>
</dbReference>
<proteinExistence type="inferred from homology"/>
<evidence type="ECO:0000256" key="10">
    <source>
        <dbReference type="PIRNR" id="PIRNR038927"/>
    </source>
</evidence>
<dbReference type="AlphaFoldDB" id="A0A4Q2UYN8"/>
<dbReference type="SMART" id="SM01060">
    <property type="entry name" value="Catalase"/>
    <property type="match status" value="1"/>
</dbReference>
<keyword evidence="8 10" id="KW-0408">Iron</keyword>
<evidence type="ECO:0000256" key="6">
    <source>
        <dbReference type="ARBA" id="ARBA00022723"/>
    </source>
</evidence>
<evidence type="ECO:0000256" key="5">
    <source>
        <dbReference type="ARBA" id="ARBA00022617"/>
    </source>
</evidence>
<evidence type="ECO:0000256" key="3">
    <source>
        <dbReference type="ARBA" id="ARBA00012314"/>
    </source>
</evidence>
<evidence type="ECO:0000259" key="13">
    <source>
        <dbReference type="SMART" id="SM01060"/>
    </source>
</evidence>